<keyword evidence="3" id="KW-1185">Reference proteome</keyword>
<dbReference type="EMBL" id="JANVFO010000002">
    <property type="protein sequence ID" value="KAJ3737204.1"/>
    <property type="molecule type" value="Genomic_DNA"/>
</dbReference>
<proteinExistence type="predicted"/>
<evidence type="ECO:0000256" key="1">
    <source>
        <dbReference type="SAM" id="MobiDB-lite"/>
    </source>
</evidence>
<reference evidence="2" key="1">
    <citation type="submission" date="2022-08" db="EMBL/GenBank/DDBJ databases">
        <authorList>
            <consortium name="DOE Joint Genome Institute"/>
            <person name="Min B."/>
            <person name="Sierra-Patev S."/>
            <person name="Naranjo-Ortiz M."/>
            <person name="Looney B."/>
            <person name="Konkel Z."/>
            <person name="Slot J.C."/>
            <person name="Sakamoto Y."/>
            <person name="Steenwyk J.L."/>
            <person name="Rokas A."/>
            <person name="Carro J."/>
            <person name="Camarero S."/>
            <person name="Ferreira P."/>
            <person name="Molpeceres G."/>
            <person name="Ruiz-duenas F.J."/>
            <person name="Serrano A."/>
            <person name="Henrissat B."/>
            <person name="Drula E."/>
            <person name="Hughes K.W."/>
            <person name="Mata J.L."/>
            <person name="Ishikawa N.K."/>
            <person name="Vargas-Isla R."/>
            <person name="Ushijima S."/>
            <person name="Smith C.A."/>
            <person name="Ahrendt S."/>
            <person name="Andreopoulos W."/>
            <person name="He G."/>
            <person name="LaButti K."/>
            <person name="Lipzen A."/>
            <person name="Ng V."/>
            <person name="Riley R."/>
            <person name="Sandor L."/>
            <person name="Barry K."/>
            <person name="Martinez A.T."/>
            <person name="Xiao Y."/>
            <person name="Gibbons J.G."/>
            <person name="Terashima K."/>
            <person name="Hibbett D.S."/>
            <person name="Grigoriev I.V."/>
        </authorList>
    </citation>
    <scope>NUCLEOTIDE SEQUENCE</scope>
    <source>
        <strain evidence="2">ET3784</strain>
    </source>
</reference>
<gene>
    <name evidence="2" type="ORF">DFJ43DRAFT_1220296</name>
</gene>
<reference evidence="2" key="2">
    <citation type="journal article" date="2023" name="Proc. Natl. Acad. Sci. U.S.A.">
        <title>A global phylogenomic analysis of the shiitake genus Lentinula.</title>
        <authorList>
            <person name="Sierra-Patev S."/>
            <person name="Min B."/>
            <person name="Naranjo-Ortiz M."/>
            <person name="Looney B."/>
            <person name="Konkel Z."/>
            <person name="Slot J.C."/>
            <person name="Sakamoto Y."/>
            <person name="Steenwyk J.L."/>
            <person name="Rokas A."/>
            <person name="Carro J."/>
            <person name="Camarero S."/>
            <person name="Ferreira P."/>
            <person name="Molpeceres G."/>
            <person name="Ruiz-Duenas F.J."/>
            <person name="Serrano A."/>
            <person name="Henrissat B."/>
            <person name="Drula E."/>
            <person name="Hughes K.W."/>
            <person name="Mata J.L."/>
            <person name="Ishikawa N.K."/>
            <person name="Vargas-Isla R."/>
            <person name="Ushijima S."/>
            <person name="Smith C.A."/>
            <person name="Donoghue J."/>
            <person name="Ahrendt S."/>
            <person name="Andreopoulos W."/>
            <person name="He G."/>
            <person name="LaButti K."/>
            <person name="Lipzen A."/>
            <person name="Ng V."/>
            <person name="Riley R."/>
            <person name="Sandor L."/>
            <person name="Barry K."/>
            <person name="Martinez A.T."/>
            <person name="Xiao Y."/>
            <person name="Gibbons J.G."/>
            <person name="Terashima K."/>
            <person name="Grigoriev I.V."/>
            <person name="Hibbett D."/>
        </authorList>
    </citation>
    <scope>NUCLEOTIDE SEQUENCE</scope>
    <source>
        <strain evidence="2">ET3784</strain>
    </source>
</reference>
<accession>A0AA38MY31</accession>
<feature type="region of interest" description="Disordered" evidence="1">
    <location>
        <begin position="1"/>
        <end position="24"/>
    </location>
</feature>
<comment type="caution">
    <text evidence="2">The sequence shown here is derived from an EMBL/GenBank/DDBJ whole genome shotgun (WGS) entry which is preliminary data.</text>
</comment>
<organism evidence="2 3">
    <name type="scientific">Lentinula guzmanii</name>
    <dbReference type="NCBI Taxonomy" id="2804957"/>
    <lineage>
        <taxon>Eukaryota</taxon>
        <taxon>Fungi</taxon>
        <taxon>Dikarya</taxon>
        <taxon>Basidiomycota</taxon>
        <taxon>Agaricomycotina</taxon>
        <taxon>Agaricomycetes</taxon>
        <taxon>Agaricomycetidae</taxon>
        <taxon>Agaricales</taxon>
        <taxon>Marasmiineae</taxon>
        <taxon>Omphalotaceae</taxon>
        <taxon>Lentinula</taxon>
    </lineage>
</organism>
<evidence type="ECO:0000313" key="3">
    <source>
        <dbReference type="Proteomes" id="UP001176059"/>
    </source>
</evidence>
<dbReference type="AlphaFoldDB" id="A0AA38MY31"/>
<name>A0AA38MY31_9AGAR</name>
<protein>
    <submittedName>
        <fullName evidence="2">Uncharacterized protein</fullName>
    </submittedName>
</protein>
<dbReference type="Proteomes" id="UP001176059">
    <property type="component" value="Unassembled WGS sequence"/>
</dbReference>
<sequence>MSPTSSPTCPERSPTPVHDEEESELQAFLAAAKREAQEKWEKLQAARTWEVVEKEADDSIYIKWEVVPKVESKPQKVIIKMVAEMPCSRGMILIVKAVQPERIMIEVPEAPDEVPSVGTVAATQGGTRKGYTVLGSEMGLQRSFRQRSLHAIWVSLRSAKKKEVPERWTEPIGRSGRN</sequence>
<evidence type="ECO:0000313" key="2">
    <source>
        <dbReference type="EMBL" id="KAJ3737204.1"/>
    </source>
</evidence>